<organism evidence="2 3">
    <name type="scientific">Halomarinibacterium sedimenti</name>
    <dbReference type="NCBI Taxonomy" id="2857106"/>
    <lineage>
        <taxon>Bacteria</taxon>
        <taxon>Pseudomonadati</taxon>
        <taxon>Bacteroidota</taxon>
        <taxon>Flavobacteriia</taxon>
        <taxon>Flavobacteriales</taxon>
        <taxon>Flavobacteriaceae</taxon>
        <taxon>Halomarinibacterium</taxon>
    </lineage>
</organism>
<reference evidence="2" key="1">
    <citation type="submission" date="2021-07" db="EMBL/GenBank/DDBJ databases">
        <title>Aureisphaera sp. CAU 1614 isolated from sea sediment.</title>
        <authorList>
            <person name="Kim W."/>
        </authorList>
    </citation>
    <scope>NUCLEOTIDE SEQUENCE</scope>
    <source>
        <strain evidence="2">CAU 1614</strain>
    </source>
</reference>
<gene>
    <name evidence="2" type="ORF">KXJ69_07890</name>
</gene>
<dbReference type="AlphaFoldDB" id="A0A9X1FNQ5"/>
<dbReference type="EMBL" id="JAHWDP010000003">
    <property type="protein sequence ID" value="MBW2938023.1"/>
    <property type="molecule type" value="Genomic_DNA"/>
</dbReference>
<dbReference type="Proteomes" id="UP001138686">
    <property type="component" value="Unassembled WGS sequence"/>
</dbReference>
<dbReference type="RefSeq" id="WP_219052463.1">
    <property type="nucleotide sequence ID" value="NZ_JAHWDP010000003.1"/>
</dbReference>
<evidence type="ECO:0000313" key="2">
    <source>
        <dbReference type="EMBL" id="MBW2938023.1"/>
    </source>
</evidence>
<evidence type="ECO:0000313" key="3">
    <source>
        <dbReference type="Proteomes" id="UP001138686"/>
    </source>
</evidence>
<proteinExistence type="predicted"/>
<accession>A0A9X1FNQ5</accession>
<feature type="domain" description="DUF1508" evidence="1">
    <location>
        <begin position="8"/>
        <end position="49"/>
    </location>
</feature>
<dbReference type="PANTHER" id="PTHR40606:SF1">
    <property type="entry name" value="UPF0339 PROTEIN YEGP"/>
    <property type="match status" value="1"/>
</dbReference>
<name>A0A9X1FNQ5_9FLAO</name>
<sequence length="106" mass="11539">MFELKKSGDKFHFVLKAGNGQVILTSQMYASKASAMNGIESVKKNCGDEKCWETKTAKNGKFHFNLKSTNGQIVGSSQMYKDESGMKNGIASVQKNAPGADVKEVE</sequence>
<feature type="domain" description="DUF1508" evidence="1">
    <location>
        <begin position="57"/>
        <end position="104"/>
    </location>
</feature>
<dbReference type="Pfam" id="PF07411">
    <property type="entry name" value="DUF1508"/>
    <property type="match status" value="2"/>
</dbReference>
<keyword evidence="3" id="KW-1185">Reference proteome</keyword>
<dbReference type="PANTHER" id="PTHR40606">
    <property type="match status" value="1"/>
</dbReference>
<dbReference type="InterPro" id="IPR051141">
    <property type="entry name" value="UPF0339_domain"/>
</dbReference>
<evidence type="ECO:0000259" key="1">
    <source>
        <dbReference type="Pfam" id="PF07411"/>
    </source>
</evidence>
<dbReference type="InterPro" id="IPR010879">
    <property type="entry name" value="DUF1508"/>
</dbReference>
<protein>
    <submittedName>
        <fullName evidence="2">YegP family protein</fullName>
    </submittedName>
</protein>
<comment type="caution">
    <text evidence="2">The sequence shown here is derived from an EMBL/GenBank/DDBJ whole genome shotgun (WGS) entry which is preliminary data.</text>
</comment>